<reference evidence="2 3" key="1">
    <citation type="journal article" date="2019" name="BMC Genomics">
        <title>New insights from Opisthorchis felineus genome: update on genomics of the epidemiologically important liver flukes.</title>
        <authorList>
            <person name="Ershov N.I."/>
            <person name="Mordvinov V.A."/>
            <person name="Prokhortchouk E.B."/>
            <person name="Pakharukova M.Y."/>
            <person name="Gunbin K.V."/>
            <person name="Ustyantsev K."/>
            <person name="Genaev M.A."/>
            <person name="Blinov A.G."/>
            <person name="Mazur A."/>
            <person name="Boulygina E."/>
            <person name="Tsygankova S."/>
            <person name="Khrameeva E."/>
            <person name="Chekanov N."/>
            <person name="Fan G."/>
            <person name="Xiao A."/>
            <person name="Zhang H."/>
            <person name="Xu X."/>
            <person name="Yang H."/>
            <person name="Solovyev V."/>
            <person name="Lee S.M."/>
            <person name="Liu X."/>
            <person name="Afonnikov D.A."/>
            <person name="Skryabin K.G."/>
        </authorList>
    </citation>
    <scope>NUCLEOTIDE SEQUENCE [LARGE SCALE GENOMIC DNA]</scope>
    <source>
        <strain evidence="2">AK-0245</strain>
        <tissue evidence="2">Whole organism</tissue>
    </source>
</reference>
<sequence length="115" mass="12800">MDWWNSSLAECKNTATLQVKFDIQFDRRLLLFGLNLQLSIAIDVRRHSLGPRGEILASDSLKISPSPTAKLRCDNVDCVAVNPRAGPTSNSTWPTLAPWTHCDPDQKSHTKRLGS</sequence>
<dbReference type="AlphaFoldDB" id="A0A4S2M119"/>
<comment type="caution">
    <text evidence="2">The sequence shown here is derived from an EMBL/GenBank/DDBJ whole genome shotgun (WGS) entry which is preliminary data.</text>
</comment>
<keyword evidence="3" id="KW-1185">Reference proteome</keyword>
<dbReference type="Proteomes" id="UP000308267">
    <property type="component" value="Unassembled WGS sequence"/>
</dbReference>
<name>A0A4S2M119_OPIFE</name>
<organism evidence="2 3">
    <name type="scientific">Opisthorchis felineus</name>
    <dbReference type="NCBI Taxonomy" id="147828"/>
    <lineage>
        <taxon>Eukaryota</taxon>
        <taxon>Metazoa</taxon>
        <taxon>Spiralia</taxon>
        <taxon>Lophotrochozoa</taxon>
        <taxon>Platyhelminthes</taxon>
        <taxon>Trematoda</taxon>
        <taxon>Digenea</taxon>
        <taxon>Opisthorchiida</taxon>
        <taxon>Opisthorchiata</taxon>
        <taxon>Opisthorchiidae</taxon>
        <taxon>Opisthorchis</taxon>
    </lineage>
</organism>
<protein>
    <submittedName>
        <fullName evidence="2">Uncharacterized protein</fullName>
    </submittedName>
</protein>
<gene>
    <name evidence="2" type="ORF">CRM22_003477</name>
</gene>
<proteinExistence type="predicted"/>
<accession>A0A4S2M119</accession>
<evidence type="ECO:0000313" key="2">
    <source>
        <dbReference type="EMBL" id="TGZ69910.1"/>
    </source>
</evidence>
<evidence type="ECO:0000256" key="1">
    <source>
        <dbReference type="SAM" id="MobiDB-lite"/>
    </source>
</evidence>
<dbReference type="OrthoDB" id="3549872at2759"/>
<evidence type="ECO:0000313" key="3">
    <source>
        <dbReference type="Proteomes" id="UP000308267"/>
    </source>
</evidence>
<feature type="region of interest" description="Disordered" evidence="1">
    <location>
        <begin position="84"/>
        <end position="115"/>
    </location>
</feature>
<dbReference type="EMBL" id="SJOL01005721">
    <property type="protein sequence ID" value="TGZ69910.1"/>
    <property type="molecule type" value="Genomic_DNA"/>
</dbReference>